<feature type="compositionally biased region" description="Basic and acidic residues" evidence="6">
    <location>
        <begin position="376"/>
        <end position="396"/>
    </location>
</feature>
<feature type="transmembrane region" description="Helical" evidence="7">
    <location>
        <begin position="130"/>
        <end position="152"/>
    </location>
</feature>
<keyword evidence="9" id="KW-1185">Reference proteome</keyword>
<dbReference type="InterPro" id="IPR052337">
    <property type="entry name" value="SAT4-like"/>
</dbReference>
<evidence type="ECO:0000256" key="4">
    <source>
        <dbReference type="ARBA" id="ARBA00023136"/>
    </source>
</evidence>
<dbReference type="EMBL" id="JYNV01000260">
    <property type="protein sequence ID" value="KZM20964.1"/>
    <property type="molecule type" value="Genomic_DNA"/>
</dbReference>
<dbReference type="PANTHER" id="PTHR33048:SF152">
    <property type="entry name" value="INTEGRAL MEMBRANE PROTEIN"/>
    <property type="match status" value="1"/>
</dbReference>
<dbReference type="PANTHER" id="PTHR33048">
    <property type="entry name" value="PTH11-LIKE INTEGRAL MEMBRANE PROTEIN (AFU_ORTHOLOGUE AFUA_5G11245)"/>
    <property type="match status" value="1"/>
</dbReference>
<proteinExistence type="inferred from homology"/>
<keyword evidence="4 7" id="KW-0472">Membrane</keyword>
<evidence type="ECO:0000256" key="7">
    <source>
        <dbReference type="SAM" id="Phobius"/>
    </source>
</evidence>
<evidence type="ECO:0000256" key="3">
    <source>
        <dbReference type="ARBA" id="ARBA00022989"/>
    </source>
</evidence>
<keyword evidence="2 7" id="KW-0812">Transmembrane</keyword>
<evidence type="ECO:0000256" key="5">
    <source>
        <dbReference type="ARBA" id="ARBA00038359"/>
    </source>
</evidence>
<feature type="region of interest" description="Disordered" evidence="6">
    <location>
        <begin position="374"/>
        <end position="396"/>
    </location>
</feature>
<accession>A0A163A3N9</accession>
<evidence type="ECO:0000313" key="8">
    <source>
        <dbReference type="EMBL" id="KZM20964.1"/>
    </source>
</evidence>
<feature type="transmembrane region" description="Helical" evidence="7">
    <location>
        <begin position="95"/>
        <end position="118"/>
    </location>
</feature>
<comment type="similarity">
    <text evidence="5">Belongs to the SAT4 family.</text>
</comment>
<dbReference type="AlphaFoldDB" id="A0A163A3N9"/>
<dbReference type="Pfam" id="PF20684">
    <property type="entry name" value="Fung_rhodopsin"/>
    <property type="match status" value="1"/>
</dbReference>
<evidence type="ECO:0000313" key="9">
    <source>
        <dbReference type="Proteomes" id="UP000076837"/>
    </source>
</evidence>
<comment type="subcellular location">
    <subcellularLocation>
        <location evidence="1">Membrane</location>
        <topology evidence="1">Multi-pass membrane protein</topology>
    </subcellularLocation>
</comment>
<gene>
    <name evidence="8" type="ORF">ST47_g7889</name>
</gene>
<dbReference type="STRING" id="5454.A0A163A3N9"/>
<dbReference type="InterPro" id="IPR049326">
    <property type="entry name" value="Rhodopsin_dom_fungi"/>
</dbReference>
<name>A0A163A3N9_DIDRA</name>
<feature type="transmembrane region" description="Helical" evidence="7">
    <location>
        <begin position="13"/>
        <end position="30"/>
    </location>
</feature>
<feature type="transmembrane region" description="Helical" evidence="7">
    <location>
        <begin position="172"/>
        <end position="194"/>
    </location>
</feature>
<protein>
    <submittedName>
        <fullName evidence="8">Uncharacterized protein</fullName>
    </submittedName>
</protein>
<dbReference type="GO" id="GO:0016020">
    <property type="term" value="C:membrane"/>
    <property type="evidence" value="ECO:0007669"/>
    <property type="project" value="UniProtKB-SubCell"/>
</dbReference>
<feature type="transmembrane region" description="Helical" evidence="7">
    <location>
        <begin position="206"/>
        <end position="231"/>
    </location>
</feature>
<reference evidence="8 9" key="1">
    <citation type="journal article" date="2016" name="Sci. Rep.">
        <title>Draft genome sequencing and secretome analysis of fungal phytopathogen Ascochyta rabiei provides insight into the necrotrophic effector repertoire.</title>
        <authorList>
            <person name="Verma S."/>
            <person name="Gazara R.K."/>
            <person name="Nizam S."/>
            <person name="Parween S."/>
            <person name="Chattopadhyay D."/>
            <person name="Verma P.K."/>
        </authorList>
    </citation>
    <scope>NUCLEOTIDE SEQUENCE [LARGE SCALE GENOMIC DNA]</scope>
    <source>
        <strain evidence="8 9">ArDII</strain>
    </source>
</reference>
<organism evidence="8 9">
    <name type="scientific">Didymella rabiei</name>
    <name type="common">Chickpea ascochyta blight fungus</name>
    <name type="synonym">Mycosphaerella rabiei</name>
    <dbReference type="NCBI Taxonomy" id="5454"/>
    <lineage>
        <taxon>Eukaryota</taxon>
        <taxon>Fungi</taxon>
        <taxon>Dikarya</taxon>
        <taxon>Ascomycota</taxon>
        <taxon>Pezizomycotina</taxon>
        <taxon>Dothideomycetes</taxon>
        <taxon>Pleosporomycetidae</taxon>
        <taxon>Pleosporales</taxon>
        <taxon>Pleosporineae</taxon>
        <taxon>Didymellaceae</taxon>
        <taxon>Ascochyta</taxon>
    </lineage>
</organism>
<dbReference type="Proteomes" id="UP000076837">
    <property type="component" value="Unassembled WGS sequence"/>
</dbReference>
<evidence type="ECO:0000256" key="2">
    <source>
        <dbReference type="ARBA" id="ARBA00022692"/>
    </source>
</evidence>
<dbReference type="OrthoDB" id="4329349at2759"/>
<comment type="caution">
    <text evidence="8">The sequence shown here is derived from an EMBL/GenBank/DDBJ whole genome shotgun (WGS) entry which is preliminary data.</text>
</comment>
<evidence type="ECO:0000256" key="6">
    <source>
        <dbReference type="SAM" id="MobiDB-lite"/>
    </source>
</evidence>
<sequence>MAPVKDNKFLPEIWVLYSIGVLWVALRFAVRIRTVGIRGLRIDDGFAFFSVLCWTIIVLGIHITYFTGTNVDYSATEVWDLTERQVERASYGSKLYIITLYAYIAMVFSLKAVVIILYRRLAFGNWQKKLLNFTVAICIVGFVSTTLMLSLMCLPFERRFRIRPLPDNTCTASSTFFIVLSCFNAFTDALLLTVPLPMLWTLRIPLYRRIVVFMLLAPGIFVMAACIIRVASTVVPDITIRIIARWGAREIAIALVAVNTASLRPMFCKSFWLSEKARVEQARFPRRNLYVWGSLHRVQKRLKTHLPLNSTSAGESTIRNFAAEECTRSQISFEDPDYQAISPPKAALQSTIERRDGFAGSFIEKLAYRQAGSRGTRVEKEQDLEKNETQRTEKPITRTVIDSLDTGLN</sequence>
<evidence type="ECO:0000256" key="1">
    <source>
        <dbReference type="ARBA" id="ARBA00004141"/>
    </source>
</evidence>
<keyword evidence="3 7" id="KW-1133">Transmembrane helix</keyword>
<feature type="transmembrane region" description="Helical" evidence="7">
    <location>
        <begin position="42"/>
        <end position="65"/>
    </location>
</feature>